<keyword evidence="8" id="KW-0539">Nucleus</keyword>
<keyword evidence="9" id="KW-0469">Meiosis</keyword>
<dbReference type="InterPro" id="IPR027417">
    <property type="entry name" value="P-loop_NTPase"/>
</dbReference>
<dbReference type="SUPFAM" id="SSF48334">
    <property type="entry name" value="DNA repair protein MutS, domain III"/>
    <property type="match status" value="1"/>
</dbReference>
<dbReference type="PANTHER" id="PTHR11361:SF20">
    <property type="entry name" value="MUTS PROTEIN HOMOLOG 5"/>
    <property type="match status" value="1"/>
</dbReference>
<dbReference type="InterPro" id="IPR007696">
    <property type="entry name" value="DNA_mismatch_repair_MutS_core"/>
</dbReference>
<evidence type="ECO:0000313" key="16">
    <source>
        <dbReference type="Proteomes" id="UP000193689"/>
    </source>
</evidence>
<dbReference type="GO" id="GO:0051026">
    <property type="term" value="P:chiasma assembly"/>
    <property type="evidence" value="ECO:0007669"/>
    <property type="project" value="TreeGrafter"/>
</dbReference>
<dbReference type="GO" id="GO:0005524">
    <property type="term" value="F:ATP binding"/>
    <property type="evidence" value="ECO:0007669"/>
    <property type="project" value="UniProtKB-KW"/>
</dbReference>
<dbReference type="FunFam" id="3.40.50.300:FF:001067">
    <property type="entry name" value="DNA mismatch repair protein MSH5"/>
    <property type="match status" value="1"/>
</dbReference>
<feature type="compositionally biased region" description="Low complexity" evidence="13">
    <location>
        <begin position="10"/>
        <end position="23"/>
    </location>
</feature>
<dbReference type="PANTHER" id="PTHR11361">
    <property type="entry name" value="DNA MISMATCH REPAIR PROTEIN MUTS FAMILY MEMBER"/>
    <property type="match status" value="1"/>
</dbReference>
<keyword evidence="5" id="KW-0547">Nucleotide-binding</keyword>
<accession>A0A1Y2E4Q9</accession>
<keyword evidence="4" id="KW-0158">Chromosome</keyword>
<evidence type="ECO:0000256" key="6">
    <source>
        <dbReference type="ARBA" id="ARBA00022840"/>
    </source>
</evidence>
<evidence type="ECO:0000256" key="7">
    <source>
        <dbReference type="ARBA" id="ARBA00023125"/>
    </source>
</evidence>
<dbReference type="EMBL" id="MCFJ01000005">
    <property type="protein sequence ID" value="ORY66344.1"/>
    <property type="molecule type" value="Genomic_DNA"/>
</dbReference>
<feature type="region of interest" description="Disordered" evidence="13">
    <location>
        <begin position="1"/>
        <end position="68"/>
    </location>
</feature>
<dbReference type="AlphaFoldDB" id="A0A1Y2E4Q9"/>
<dbReference type="PROSITE" id="PS00486">
    <property type="entry name" value="DNA_MISMATCH_REPAIR_2"/>
    <property type="match status" value="1"/>
</dbReference>
<evidence type="ECO:0000256" key="12">
    <source>
        <dbReference type="SAM" id="Coils"/>
    </source>
</evidence>
<dbReference type="Pfam" id="PF00488">
    <property type="entry name" value="MutS_V"/>
    <property type="match status" value="1"/>
</dbReference>
<evidence type="ECO:0000259" key="14">
    <source>
        <dbReference type="PROSITE" id="PS00486"/>
    </source>
</evidence>
<dbReference type="GO" id="GO:0140664">
    <property type="term" value="F:ATP-dependent DNA damage sensor activity"/>
    <property type="evidence" value="ECO:0007669"/>
    <property type="project" value="InterPro"/>
</dbReference>
<keyword evidence="6" id="KW-0067">ATP-binding</keyword>
<dbReference type="GO" id="GO:0030983">
    <property type="term" value="F:mismatched DNA binding"/>
    <property type="evidence" value="ECO:0007669"/>
    <property type="project" value="InterPro"/>
</dbReference>
<dbReference type="InParanoid" id="A0A1Y2E4Q9"/>
<comment type="caution">
    <text evidence="15">The sequence shown here is derived from an EMBL/GenBank/DDBJ whole genome shotgun (WGS) entry which is preliminary data.</text>
</comment>
<evidence type="ECO:0000256" key="11">
    <source>
        <dbReference type="ARBA" id="ARBA00077470"/>
    </source>
</evidence>
<evidence type="ECO:0000256" key="1">
    <source>
        <dbReference type="ARBA" id="ARBA00004123"/>
    </source>
</evidence>
<comment type="similarity">
    <text evidence="3">Belongs to the DNA mismatch repair MutS family.</text>
</comment>
<dbReference type="GO" id="GO:0005634">
    <property type="term" value="C:nucleus"/>
    <property type="evidence" value="ECO:0007669"/>
    <property type="project" value="UniProtKB-SubCell"/>
</dbReference>
<evidence type="ECO:0000256" key="3">
    <source>
        <dbReference type="ARBA" id="ARBA00006271"/>
    </source>
</evidence>
<dbReference type="InterPro" id="IPR045076">
    <property type="entry name" value="MutS"/>
</dbReference>
<dbReference type="Gene3D" id="3.40.50.300">
    <property type="entry name" value="P-loop containing nucleotide triphosphate hydrolases"/>
    <property type="match status" value="1"/>
</dbReference>
<gene>
    <name evidence="15" type="ORF">BCR38DRAFT_340279</name>
</gene>
<dbReference type="InterPro" id="IPR000432">
    <property type="entry name" value="DNA_mismatch_repair_MutS_C"/>
</dbReference>
<evidence type="ECO:0000256" key="5">
    <source>
        <dbReference type="ARBA" id="ARBA00022741"/>
    </source>
</evidence>
<sequence>MSQSGQASGPPSRATPRTASRSSIYSPQLPAHPQRSRLSLRPSSFRGSSANPSQRNDDGDEADDPFPEDADALSEVIMALDMKANGNLGCAYYIAADEILLLLEDVAMARAEVIETLLLHARPTTVLTPSRTSETLADLLAKCAHDVDRDDESDDQRSGVPGPYALRILKSADFRYESAKEKLLGLEIQTQGERSMLYASVTDEGVDAGDEYGEQQGSAQGSLMRLGTSVNLDSHAAIGCAGAILGELQRRRTVQYLPNDPDALVAFRIRSVEMFTLFDSMFINADALVSLQILRSELHPNSQMRGPDKSSLGAKESLSVYGLFHHLACTPQGKSKLRQIFLRPSIDMDVINSRQRTISFLLRPDHAEAVTELTKDLRKIKNMRKSISDLRKGVDNPGRKVSMTNNVWSILQRFALHALNIRSILGQMHGAERINAIGKVVEVLQPYAIHKIGEMISQTIDFEQSAERGRTAVKQGVDANLDEMKQNYDGMEQLLTEVNEKLQRDLPEWAQRYVQNCVFLPQLGFLTVVSLNPETGKGNYEGEGLNDIWERMFAAEGSVYCKNSQMKEMDEQFGDAYCMIIDREIEIIHELSVRVLEHEDVILATSDVLGEFDSVLALAVGSGKYNWVAPQMTTENVLQIEGGRHPLQELMVSSFISNDCYMCGGHGDQDQLGDASSVNMPDHEEHPSTLILTGPNHSGKSVYLKQVALIVYLAHIGCFVPAESARIGITDQILTRIATRESVTRQESAFAIDLRQAAFAMNFATHRSLVLVDEFGKGTNSVDGAGLVTALLEHFTSQGPNRPKLLAATHFHEIFESDLLPPSAELAFAHMEVRIDAEAAETEDQVTYLYNLTPGRSVSSFGSRCAAMNGIDAAIVERAEEITLMLVRNEDLEAACTALSDAETVKLEQAEQVARAFLEQDVGPRQMSGRGRGSKSGHWYRNTLEKILSVDSSISDDT</sequence>
<dbReference type="GeneID" id="63771985"/>
<feature type="domain" description="DNA mismatch repair proteins mutS family" evidence="14">
    <location>
        <begin position="768"/>
        <end position="784"/>
    </location>
</feature>
<keyword evidence="12" id="KW-0175">Coiled coil</keyword>
<dbReference type="FunCoup" id="A0A1Y2E4Q9">
    <property type="interactions" value="149"/>
</dbReference>
<organism evidence="15 16">
    <name type="scientific">Pseudomassariella vexata</name>
    <dbReference type="NCBI Taxonomy" id="1141098"/>
    <lineage>
        <taxon>Eukaryota</taxon>
        <taxon>Fungi</taxon>
        <taxon>Dikarya</taxon>
        <taxon>Ascomycota</taxon>
        <taxon>Pezizomycotina</taxon>
        <taxon>Sordariomycetes</taxon>
        <taxon>Xylariomycetidae</taxon>
        <taxon>Amphisphaeriales</taxon>
        <taxon>Pseudomassariaceae</taxon>
        <taxon>Pseudomassariella</taxon>
    </lineage>
</organism>
<feature type="compositionally biased region" description="Acidic residues" evidence="13">
    <location>
        <begin position="58"/>
        <end position="68"/>
    </location>
</feature>
<dbReference type="SMART" id="SM00533">
    <property type="entry name" value="MUTSd"/>
    <property type="match status" value="1"/>
</dbReference>
<keyword evidence="7" id="KW-0238">DNA-binding</keyword>
<feature type="compositionally biased region" description="Low complexity" evidence="13">
    <location>
        <begin position="36"/>
        <end position="49"/>
    </location>
</feature>
<dbReference type="Pfam" id="PF05192">
    <property type="entry name" value="MutS_III"/>
    <property type="match status" value="1"/>
</dbReference>
<evidence type="ECO:0000256" key="10">
    <source>
        <dbReference type="ARBA" id="ARBA00073549"/>
    </source>
</evidence>
<comment type="subcellular location">
    <subcellularLocation>
        <location evidence="2">Chromosome</location>
    </subcellularLocation>
    <subcellularLocation>
        <location evidence="1">Nucleus</location>
    </subcellularLocation>
</comment>
<name>A0A1Y2E4Q9_9PEZI</name>
<feature type="coiled-coil region" evidence="12">
    <location>
        <begin position="474"/>
        <end position="501"/>
    </location>
</feature>
<dbReference type="OrthoDB" id="29596at2759"/>
<dbReference type="CDD" id="cd03281">
    <property type="entry name" value="ABC_MSH5_euk"/>
    <property type="match status" value="1"/>
</dbReference>
<dbReference type="GO" id="GO:0005694">
    <property type="term" value="C:chromosome"/>
    <property type="evidence" value="ECO:0007669"/>
    <property type="project" value="UniProtKB-SubCell"/>
</dbReference>
<dbReference type="GO" id="GO:0006298">
    <property type="term" value="P:mismatch repair"/>
    <property type="evidence" value="ECO:0007669"/>
    <property type="project" value="InterPro"/>
</dbReference>
<dbReference type="SMART" id="SM00534">
    <property type="entry name" value="MUTSac"/>
    <property type="match status" value="1"/>
</dbReference>
<evidence type="ECO:0000256" key="8">
    <source>
        <dbReference type="ARBA" id="ARBA00023242"/>
    </source>
</evidence>
<evidence type="ECO:0000256" key="9">
    <source>
        <dbReference type="ARBA" id="ARBA00023254"/>
    </source>
</evidence>
<dbReference type="STRING" id="1141098.A0A1Y2E4Q9"/>
<dbReference type="SUPFAM" id="SSF52540">
    <property type="entry name" value="P-loop containing nucleoside triphosphate hydrolases"/>
    <property type="match status" value="1"/>
</dbReference>
<dbReference type="Proteomes" id="UP000193689">
    <property type="component" value="Unassembled WGS sequence"/>
</dbReference>
<protein>
    <recommendedName>
        <fullName evidence="10">DNA mismatch repair protein MSH5</fullName>
    </recommendedName>
    <alternativeName>
        <fullName evidence="11">MutS protein homolog 5</fullName>
    </alternativeName>
</protein>
<dbReference type="RefSeq" id="XP_040717308.1">
    <property type="nucleotide sequence ID" value="XM_040855773.1"/>
</dbReference>
<evidence type="ECO:0000256" key="13">
    <source>
        <dbReference type="SAM" id="MobiDB-lite"/>
    </source>
</evidence>
<reference evidence="15 16" key="1">
    <citation type="submission" date="2016-07" db="EMBL/GenBank/DDBJ databases">
        <title>Pervasive Adenine N6-methylation of Active Genes in Fungi.</title>
        <authorList>
            <consortium name="DOE Joint Genome Institute"/>
            <person name="Mondo S.J."/>
            <person name="Dannebaum R.O."/>
            <person name="Kuo R.C."/>
            <person name="Labutti K."/>
            <person name="Haridas S."/>
            <person name="Kuo A."/>
            <person name="Salamov A."/>
            <person name="Ahrendt S.R."/>
            <person name="Lipzen A."/>
            <person name="Sullivan W."/>
            <person name="Andreopoulos W.B."/>
            <person name="Clum A."/>
            <person name="Lindquist E."/>
            <person name="Daum C."/>
            <person name="Ramamoorthy G.K."/>
            <person name="Gryganskyi A."/>
            <person name="Culley D."/>
            <person name="Magnuson J.K."/>
            <person name="James T.Y."/>
            <person name="O'Malley M.A."/>
            <person name="Stajich J.E."/>
            <person name="Spatafora J.W."/>
            <person name="Visel A."/>
            <person name="Grigoriev I.V."/>
        </authorList>
    </citation>
    <scope>NUCLEOTIDE SEQUENCE [LARGE SCALE GENOMIC DNA]</scope>
    <source>
        <strain evidence="15 16">CBS 129021</strain>
    </source>
</reference>
<dbReference type="Gene3D" id="1.10.1420.10">
    <property type="match status" value="1"/>
</dbReference>
<evidence type="ECO:0000256" key="4">
    <source>
        <dbReference type="ARBA" id="ARBA00022454"/>
    </source>
</evidence>
<evidence type="ECO:0000313" key="15">
    <source>
        <dbReference type="EMBL" id="ORY66344.1"/>
    </source>
</evidence>
<keyword evidence="16" id="KW-1185">Reference proteome</keyword>
<dbReference type="InterPro" id="IPR036187">
    <property type="entry name" value="DNA_mismatch_repair_MutS_sf"/>
</dbReference>
<proteinExistence type="inferred from homology"/>
<evidence type="ECO:0000256" key="2">
    <source>
        <dbReference type="ARBA" id="ARBA00004286"/>
    </source>
</evidence>